<dbReference type="CDD" id="cd09007">
    <property type="entry name" value="NP-I_spr0068"/>
    <property type="match status" value="1"/>
</dbReference>
<dbReference type="Pfam" id="PF01048">
    <property type="entry name" value="PNP_UDP_1"/>
    <property type="match status" value="1"/>
</dbReference>
<dbReference type="SUPFAM" id="SSF53167">
    <property type="entry name" value="Purine and uridine phosphorylases"/>
    <property type="match status" value="1"/>
</dbReference>
<dbReference type="GO" id="GO:0005829">
    <property type="term" value="C:cytosol"/>
    <property type="evidence" value="ECO:0007669"/>
    <property type="project" value="TreeGrafter"/>
</dbReference>
<keyword evidence="6" id="KW-1185">Reference proteome</keyword>
<dbReference type="eggNOG" id="COG2820">
    <property type="taxonomic scope" value="Bacteria"/>
</dbReference>
<dbReference type="AlphaFoldDB" id="A9KS37"/>
<dbReference type="Proteomes" id="UP000000370">
    <property type="component" value="Chromosome"/>
</dbReference>
<accession>A9KS37</accession>
<proteinExistence type="predicted"/>
<dbReference type="EMBL" id="CP000885">
    <property type="protein sequence ID" value="ABX40668.1"/>
    <property type="molecule type" value="Genomic_DNA"/>
</dbReference>
<dbReference type="OrthoDB" id="7945729at2"/>
<dbReference type="HOGENOM" id="CLU_068457_1_0_9"/>
<organism evidence="5 6">
    <name type="scientific">Lachnoclostridium phytofermentans (strain ATCC 700394 / DSM 18823 / ISDg)</name>
    <name type="common">Clostridium phytofermentans</name>
    <dbReference type="NCBI Taxonomy" id="357809"/>
    <lineage>
        <taxon>Bacteria</taxon>
        <taxon>Bacillati</taxon>
        <taxon>Bacillota</taxon>
        <taxon>Clostridia</taxon>
        <taxon>Lachnospirales</taxon>
        <taxon>Lachnospiraceae</taxon>
    </lineage>
</organism>
<gene>
    <name evidence="5" type="ordered locus">Cphy_0281</name>
</gene>
<evidence type="ECO:0000256" key="2">
    <source>
        <dbReference type="ARBA" id="ARBA00021980"/>
    </source>
</evidence>
<evidence type="ECO:0000259" key="4">
    <source>
        <dbReference type="Pfam" id="PF01048"/>
    </source>
</evidence>
<dbReference type="KEGG" id="cpy:Cphy_0281"/>
<dbReference type="EC" id="2.4.2.3" evidence="1"/>
<evidence type="ECO:0000313" key="5">
    <source>
        <dbReference type="EMBL" id="ABX40668.1"/>
    </source>
</evidence>
<dbReference type="InterPro" id="IPR035994">
    <property type="entry name" value="Nucleoside_phosphorylase_sf"/>
</dbReference>
<evidence type="ECO:0000256" key="1">
    <source>
        <dbReference type="ARBA" id="ARBA00011888"/>
    </source>
</evidence>
<reference evidence="6" key="1">
    <citation type="submission" date="2007-11" db="EMBL/GenBank/DDBJ databases">
        <title>Complete genome sequence of Clostridium phytofermentans ISDg.</title>
        <authorList>
            <person name="Leschine S.B."/>
            <person name="Warnick T.A."/>
            <person name="Blanchard J.L."/>
            <person name="Schnell D.J."/>
            <person name="Petit E.L."/>
            <person name="LaTouf W.G."/>
            <person name="Copeland A."/>
            <person name="Lucas S."/>
            <person name="Lapidus A."/>
            <person name="Barry K."/>
            <person name="Glavina del Rio T."/>
            <person name="Dalin E."/>
            <person name="Tice H."/>
            <person name="Pitluck S."/>
            <person name="Kiss H."/>
            <person name="Brettin T."/>
            <person name="Bruce D."/>
            <person name="Detter J.C."/>
            <person name="Han C."/>
            <person name="Kuske C."/>
            <person name="Schmutz J."/>
            <person name="Larimer F."/>
            <person name="Land M."/>
            <person name="Hauser L."/>
            <person name="Kyrpides N."/>
            <person name="Kim E.A."/>
            <person name="Richardson P."/>
        </authorList>
    </citation>
    <scope>NUCLEOTIDE SEQUENCE [LARGE SCALE GENOMIC DNA]</scope>
    <source>
        <strain evidence="6">ATCC 700394 / DSM 18823 / ISDg</strain>
    </source>
</reference>
<dbReference type="GO" id="GO:0006152">
    <property type="term" value="P:purine nucleoside catabolic process"/>
    <property type="evidence" value="ECO:0007669"/>
    <property type="project" value="TreeGrafter"/>
</dbReference>
<dbReference type="Gene3D" id="3.40.50.1580">
    <property type="entry name" value="Nucleoside phosphorylase domain"/>
    <property type="match status" value="1"/>
</dbReference>
<comment type="catalytic activity">
    <reaction evidence="3">
        <text>uridine + phosphate = alpha-D-ribose 1-phosphate + uracil</text>
        <dbReference type="Rhea" id="RHEA:24388"/>
        <dbReference type="ChEBI" id="CHEBI:16704"/>
        <dbReference type="ChEBI" id="CHEBI:17568"/>
        <dbReference type="ChEBI" id="CHEBI:43474"/>
        <dbReference type="ChEBI" id="CHEBI:57720"/>
        <dbReference type="EC" id="2.4.2.3"/>
    </reaction>
</comment>
<dbReference type="RefSeq" id="WP_012198311.1">
    <property type="nucleotide sequence ID" value="NC_010001.1"/>
</dbReference>
<dbReference type="GO" id="GO:0004850">
    <property type="term" value="F:uridine phosphorylase activity"/>
    <property type="evidence" value="ECO:0007669"/>
    <property type="project" value="UniProtKB-EC"/>
</dbReference>
<evidence type="ECO:0000313" key="6">
    <source>
        <dbReference type="Proteomes" id="UP000000370"/>
    </source>
</evidence>
<dbReference type="PANTHER" id="PTHR43691:SF11">
    <property type="entry name" value="FI09636P-RELATED"/>
    <property type="match status" value="1"/>
</dbReference>
<sequence length="253" mass="28356">MILEEFDSNKKAIINPEEIIEKIPDFPRVGVSCFSLTLFNRIISILNPSKIAQTGTASTQVIIYEITYHDVKIAFYMSPVGAPACAAVYEDLIAMGLDKLVLFGTCGVLDRTIADCSIIIPTSAVRDEGTSYHYMPASDEIKVNNKGIDIFKEILSKHHYSYTEGKIWTTDGIYRETREKLEKRKSMGCICVDMECSAMAAVAAFRECELFHFFYAADNLDSDNWDARSLGNLVKLDEKEKIALLALEMASKF</sequence>
<dbReference type="GO" id="GO:0004731">
    <property type="term" value="F:purine-nucleoside phosphorylase activity"/>
    <property type="evidence" value="ECO:0007669"/>
    <property type="project" value="TreeGrafter"/>
</dbReference>
<name>A9KS37_LACP7</name>
<dbReference type="PANTHER" id="PTHR43691">
    <property type="entry name" value="URIDINE PHOSPHORYLASE"/>
    <property type="match status" value="1"/>
</dbReference>
<dbReference type="InterPro" id="IPR000845">
    <property type="entry name" value="Nucleoside_phosphorylase_d"/>
</dbReference>
<protein>
    <recommendedName>
        <fullName evidence="2">Uridine phosphorylase</fullName>
        <ecNumber evidence="1">2.4.2.3</ecNumber>
    </recommendedName>
</protein>
<dbReference type="STRING" id="357809.Cphy_0281"/>
<feature type="domain" description="Nucleoside phosphorylase" evidence="4">
    <location>
        <begin position="62"/>
        <end position="222"/>
    </location>
</feature>
<evidence type="ECO:0000256" key="3">
    <source>
        <dbReference type="ARBA" id="ARBA00048447"/>
    </source>
</evidence>